<evidence type="ECO:0000313" key="2">
    <source>
        <dbReference type="EMBL" id="NYD28276.1"/>
    </source>
</evidence>
<dbReference type="AlphaFoldDB" id="A0A852RFZ9"/>
<reference evidence="2 3" key="1">
    <citation type="submission" date="2020-07" db="EMBL/GenBank/DDBJ databases">
        <title>Sequencing the genomes of 1000 actinobacteria strains.</title>
        <authorList>
            <person name="Klenk H.-P."/>
        </authorList>
    </citation>
    <scope>NUCLEOTIDE SEQUENCE [LARGE SCALE GENOMIC DNA]</scope>
    <source>
        <strain evidence="2 3">DSM 17380</strain>
    </source>
</reference>
<keyword evidence="3" id="KW-1185">Reference proteome</keyword>
<dbReference type="SUPFAM" id="SSF53474">
    <property type="entry name" value="alpha/beta-Hydrolases"/>
    <property type="match status" value="1"/>
</dbReference>
<dbReference type="Gene3D" id="3.40.50.1820">
    <property type="entry name" value="alpha/beta hydrolase"/>
    <property type="match status" value="1"/>
</dbReference>
<dbReference type="PANTHER" id="PTHR43798">
    <property type="entry name" value="MONOACYLGLYCEROL LIPASE"/>
    <property type="match status" value="1"/>
</dbReference>
<dbReference type="GO" id="GO:0003824">
    <property type="term" value="F:catalytic activity"/>
    <property type="evidence" value="ECO:0007669"/>
    <property type="project" value="UniProtKB-ARBA"/>
</dbReference>
<dbReference type="InterPro" id="IPR029058">
    <property type="entry name" value="AB_hydrolase_fold"/>
</dbReference>
<feature type="domain" description="AB hydrolase-1" evidence="1">
    <location>
        <begin position="67"/>
        <end position="302"/>
    </location>
</feature>
<dbReference type="Proteomes" id="UP000586095">
    <property type="component" value="Unassembled WGS sequence"/>
</dbReference>
<name>A0A852RFZ9_9MICO</name>
<dbReference type="RefSeq" id="WP_185987943.1">
    <property type="nucleotide sequence ID" value="NZ_BAAALZ010000004.1"/>
</dbReference>
<comment type="caution">
    <text evidence="2">The sequence shown here is derived from an EMBL/GenBank/DDBJ whole genome shotgun (WGS) entry which is preliminary data.</text>
</comment>
<accession>A0A852RFZ9</accession>
<gene>
    <name evidence="2" type="ORF">BJ960_003079</name>
</gene>
<sequence>MRKPLKITLTLIGAIVAIPALALGTTAIVNAVATKSELQAIEPYGELVPVAGRHMNVVDTGSGDETVVLLPGLGTAAPALDFQPLITELRATHRVIAVEPFGTGLSDQTDTPRTAANIAEEVHEALQQLDVDRYVLMGHSIAGIYALEYSARYPAELVAFVGIDSSVPGQPGSADEVPTDGLATLNRLGILRVLSALSGDLYTGTPFDDETKQQMSLLSTRNATAPTILDEMKRAPENFTALRNAAFPAALPVLLFVATDDTDVPGWIELHDRQAETVDHGETRLFTGGHYLHHTQSSAIAAETTAFLAALPAG</sequence>
<evidence type="ECO:0000259" key="1">
    <source>
        <dbReference type="Pfam" id="PF12697"/>
    </source>
</evidence>
<dbReference type="PANTHER" id="PTHR43798:SF33">
    <property type="entry name" value="HYDROLASE, PUTATIVE (AFU_ORTHOLOGUE AFUA_2G14860)-RELATED"/>
    <property type="match status" value="1"/>
</dbReference>
<evidence type="ECO:0000313" key="3">
    <source>
        <dbReference type="Proteomes" id="UP000586095"/>
    </source>
</evidence>
<dbReference type="InterPro" id="IPR000073">
    <property type="entry name" value="AB_hydrolase_1"/>
</dbReference>
<dbReference type="EMBL" id="JACCBD010000001">
    <property type="protein sequence ID" value="NYD28276.1"/>
    <property type="molecule type" value="Genomic_DNA"/>
</dbReference>
<protein>
    <submittedName>
        <fullName evidence="2">Pimeloyl-ACP methyl ester carboxylesterase</fullName>
    </submittedName>
</protein>
<dbReference type="GO" id="GO:0016020">
    <property type="term" value="C:membrane"/>
    <property type="evidence" value="ECO:0007669"/>
    <property type="project" value="TreeGrafter"/>
</dbReference>
<dbReference type="InterPro" id="IPR050266">
    <property type="entry name" value="AB_hydrolase_sf"/>
</dbReference>
<organism evidence="2 3">
    <name type="scientific">Leucobacter aridicollis</name>
    <dbReference type="NCBI Taxonomy" id="283878"/>
    <lineage>
        <taxon>Bacteria</taxon>
        <taxon>Bacillati</taxon>
        <taxon>Actinomycetota</taxon>
        <taxon>Actinomycetes</taxon>
        <taxon>Micrococcales</taxon>
        <taxon>Microbacteriaceae</taxon>
        <taxon>Leucobacter</taxon>
    </lineage>
</organism>
<dbReference type="Pfam" id="PF12697">
    <property type="entry name" value="Abhydrolase_6"/>
    <property type="match status" value="1"/>
</dbReference>
<proteinExistence type="predicted"/>